<reference evidence="1 2" key="1">
    <citation type="submission" date="2017-03" db="EMBL/GenBank/DDBJ databases">
        <title>Lifting the veil on microbial sulfur biogeochemistry in mining wastewaters.</title>
        <authorList>
            <person name="Kantor R.S."/>
            <person name="Colenbrander Nelson T."/>
            <person name="Marshall S."/>
            <person name="Bennett D."/>
            <person name="Apte S."/>
            <person name="Camacho D."/>
            <person name="Thomas B.C."/>
            <person name="Warren L.A."/>
            <person name="Banfield J.F."/>
        </authorList>
    </citation>
    <scope>NUCLEOTIDE SEQUENCE [LARGE SCALE GENOMIC DNA]</scope>
    <source>
        <strain evidence="1">32-67-7</strain>
    </source>
</reference>
<dbReference type="AlphaFoldDB" id="A0A258D111"/>
<dbReference type="InterPro" id="IPR011990">
    <property type="entry name" value="TPR-like_helical_dom_sf"/>
</dbReference>
<protein>
    <submittedName>
        <fullName evidence="1">Endoglucanase</fullName>
    </submittedName>
</protein>
<dbReference type="Proteomes" id="UP000215616">
    <property type="component" value="Unassembled WGS sequence"/>
</dbReference>
<proteinExistence type="predicted"/>
<gene>
    <name evidence="1" type="ORF">B7Z12_14395</name>
</gene>
<evidence type="ECO:0000313" key="1">
    <source>
        <dbReference type="EMBL" id="OYX01334.1"/>
    </source>
</evidence>
<name>A0A258D111_CAUVI</name>
<sequence>TDLAWIYLMDKKPEDALNTINATRTTILPPALNAERRLATARALMGLGRYDAALDLVETDTSRDGQEIRGEIAWKQKSWPAAGALYERALGDRFRTGGALSAPEEARLLRAAVAYSLADDDAALGRLRARWSGFIDTASNPEGLRVALQGMSLGSVSAADFGRVTADNEAFNGWIGRLKERFRTGQPAGAPARAGG</sequence>
<organism evidence="1 2">
    <name type="scientific">Caulobacter vibrioides</name>
    <name type="common">Caulobacter crescentus</name>
    <dbReference type="NCBI Taxonomy" id="155892"/>
    <lineage>
        <taxon>Bacteria</taxon>
        <taxon>Pseudomonadati</taxon>
        <taxon>Pseudomonadota</taxon>
        <taxon>Alphaproteobacteria</taxon>
        <taxon>Caulobacterales</taxon>
        <taxon>Caulobacteraceae</taxon>
        <taxon>Caulobacter</taxon>
    </lineage>
</organism>
<feature type="non-terminal residue" evidence="1">
    <location>
        <position position="1"/>
    </location>
</feature>
<accession>A0A258D111</accession>
<evidence type="ECO:0000313" key="2">
    <source>
        <dbReference type="Proteomes" id="UP000215616"/>
    </source>
</evidence>
<dbReference type="SUPFAM" id="SSF48452">
    <property type="entry name" value="TPR-like"/>
    <property type="match status" value="1"/>
</dbReference>
<comment type="caution">
    <text evidence="1">The sequence shown here is derived from an EMBL/GenBank/DDBJ whole genome shotgun (WGS) entry which is preliminary data.</text>
</comment>
<dbReference type="EMBL" id="NCDQ01000252">
    <property type="protein sequence ID" value="OYX01334.1"/>
    <property type="molecule type" value="Genomic_DNA"/>
</dbReference>